<evidence type="ECO:0000313" key="1">
    <source>
        <dbReference type="EMBL" id="MBB5137568.1"/>
    </source>
</evidence>
<gene>
    <name evidence="1" type="ORF">HNP84_007320</name>
</gene>
<dbReference type="AlphaFoldDB" id="A0A840PD80"/>
<keyword evidence="2" id="KW-1185">Reference proteome</keyword>
<organism evidence="1 2">
    <name type="scientific">Thermocatellispora tengchongensis</name>
    <dbReference type="NCBI Taxonomy" id="1073253"/>
    <lineage>
        <taxon>Bacteria</taxon>
        <taxon>Bacillati</taxon>
        <taxon>Actinomycetota</taxon>
        <taxon>Actinomycetes</taxon>
        <taxon>Streptosporangiales</taxon>
        <taxon>Streptosporangiaceae</taxon>
        <taxon>Thermocatellispora</taxon>
    </lineage>
</organism>
<dbReference type="SUPFAM" id="SSF48371">
    <property type="entry name" value="ARM repeat"/>
    <property type="match status" value="1"/>
</dbReference>
<dbReference type="EMBL" id="JACHGN010000019">
    <property type="protein sequence ID" value="MBB5137568.1"/>
    <property type="molecule type" value="Genomic_DNA"/>
</dbReference>
<dbReference type="Proteomes" id="UP000578449">
    <property type="component" value="Unassembled WGS sequence"/>
</dbReference>
<proteinExistence type="predicted"/>
<reference evidence="1 2" key="1">
    <citation type="submission" date="2020-08" db="EMBL/GenBank/DDBJ databases">
        <title>Genomic Encyclopedia of Type Strains, Phase IV (KMG-IV): sequencing the most valuable type-strain genomes for metagenomic binning, comparative biology and taxonomic classification.</title>
        <authorList>
            <person name="Goeker M."/>
        </authorList>
    </citation>
    <scope>NUCLEOTIDE SEQUENCE [LARGE SCALE GENOMIC DNA]</scope>
    <source>
        <strain evidence="1 2">DSM 45615</strain>
    </source>
</reference>
<dbReference type="InterPro" id="IPR011989">
    <property type="entry name" value="ARM-like"/>
</dbReference>
<name>A0A840PD80_9ACTN</name>
<protein>
    <submittedName>
        <fullName evidence="1">Phage-related protein</fullName>
    </submittedName>
</protein>
<evidence type="ECO:0000313" key="2">
    <source>
        <dbReference type="Proteomes" id="UP000578449"/>
    </source>
</evidence>
<dbReference type="InterPro" id="IPR016024">
    <property type="entry name" value="ARM-type_fold"/>
</dbReference>
<comment type="caution">
    <text evidence="1">The sequence shown here is derived from an EMBL/GenBank/DDBJ whole genome shotgun (WGS) entry which is preliminary data.</text>
</comment>
<sequence>MQDAVFAPLVAEIQETGRALLEVLRPSMVLVAGEFGNGAVRLMEFARSAESLEAVRRVFADLRTSISEVTPALAPLLAGFRDIGVVGSGFLTGLAPGIGEAAAQFGRFLTLAAESGRALVWMETALEVFRALGSIAADVGGIVRGVFSAVSAAGGSALGVVGNLVDAFNAWVNSAEGQAVLVEVFRALEQIGRALWPVLESLAGAVAHIAPQVGDLAAALGPALSAAISALGPAVAALGPGLVSVADALARAFASPQVSQGLLTLGTGLSNLLIALSPLIPPLVELAGILVERLGTNLTLLATLLQPVVSALADVLAPILPQLAELFRQVAEAVLPFAEQLGGQLASALRDTQSFLQPVTDALREVGGEVLAALQQVLPQVTPHIGDLARAFASVAAELVKLLPDLIRFGGEILVELINQAPVLAPMLADLAEQLLAIFQAATPLIPPMLQLLLEIVKPLIPEVPKLLPPFIDLVRIFADLFAKASPLIAKLLESPEALAAVKMLANNGVFALKTLQRAFELVLGAVQTFIGVVIGSPDMVNQGLSRIGDAIRKWINDIIGWVEGAMNSFAGLVPGLPVVRLPRLAQGAIIRRPTLALVGEAGDEVVLPLTRPARALQLARQSGLLDVLAGAERQAAFGRVRASLAGSLSAGSGYAAGVTVVREAGQTHLHLHFSGQPLVSREEIARLVIDGVAEAARRGFPLGPIGSVTV</sequence>
<dbReference type="Gene3D" id="1.25.10.10">
    <property type="entry name" value="Leucine-rich Repeat Variant"/>
    <property type="match status" value="1"/>
</dbReference>
<accession>A0A840PD80</accession>
<dbReference type="RefSeq" id="WP_185054475.1">
    <property type="nucleotide sequence ID" value="NZ_BAABIX010000038.1"/>
</dbReference>